<keyword evidence="3" id="KW-1185">Reference proteome</keyword>
<sequence>MPPSIGPEWTPSRGEAGGGGAVSVVCDEIESPKKRRTARGRMEMAYPPLGGQRCQSRMVRSSARGDKQVTGNDYQVQGMRTEGREAEQREMRLEGVTWLDLTAALRNLPPSAFNFAVDGKVEPQFTVATPAARGRGTACPVIHSHAVITVVHAQGGARHAGLGLQRG</sequence>
<protein>
    <submittedName>
        <fullName evidence="2">Uncharacterized protein</fullName>
    </submittedName>
</protein>
<dbReference type="AlphaFoldDB" id="K0TQQ2"/>
<feature type="region of interest" description="Disordered" evidence="1">
    <location>
        <begin position="1"/>
        <end position="23"/>
    </location>
</feature>
<dbReference type="EMBL" id="AGNL01002141">
    <property type="protein sequence ID" value="EJK76442.1"/>
    <property type="molecule type" value="Genomic_DNA"/>
</dbReference>
<evidence type="ECO:0000256" key="1">
    <source>
        <dbReference type="SAM" id="MobiDB-lite"/>
    </source>
</evidence>
<comment type="caution">
    <text evidence="2">The sequence shown here is derived from an EMBL/GenBank/DDBJ whole genome shotgun (WGS) entry which is preliminary data.</text>
</comment>
<proteinExistence type="predicted"/>
<dbReference type="Proteomes" id="UP000266841">
    <property type="component" value="Unassembled WGS sequence"/>
</dbReference>
<feature type="region of interest" description="Disordered" evidence="1">
    <location>
        <begin position="45"/>
        <end position="88"/>
    </location>
</feature>
<reference evidence="2 3" key="1">
    <citation type="journal article" date="2012" name="Genome Biol.">
        <title>Genome and low-iron response of an oceanic diatom adapted to chronic iron limitation.</title>
        <authorList>
            <person name="Lommer M."/>
            <person name="Specht M."/>
            <person name="Roy A.S."/>
            <person name="Kraemer L."/>
            <person name="Andreson R."/>
            <person name="Gutowska M.A."/>
            <person name="Wolf J."/>
            <person name="Bergner S.V."/>
            <person name="Schilhabel M.B."/>
            <person name="Klostermeier U.C."/>
            <person name="Beiko R.G."/>
            <person name="Rosenstiel P."/>
            <person name="Hippler M."/>
            <person name="Laroche J."/>
        </authorList>
    </citation>
    <scope>NUCLEOTIDE SEQUENCE [LARGE SCALE GENOMIC DNA]</scope>
    <source>
        <strain evidence="2 3">CCMP1005</strain>
    </source>
</reference>
<name>K0TQQ2_THAOC</name>
<gene>
    <name evidence="2" type="ORF">THAOC_01795</name>
</gene>
<accession>K0TQQ2</accession>
<evidence type="ECO:0000313" key="2">
    <source>
        <dbReference type="EMBL" id="EJK76442.1"/>
    </source>
</evidence>
<evidence type="ECO:0000313" key="3">
    <source>
        <dbReference type="Proteomes" id="UP000266841"/>
    </source>
</evidence>
<organism evidence="2 3">
    <name type="scientific">Thalassiosira oceanica</name>
    <name type="common">Marine diatom</name>
    <dbReference type="NCBI Taxonomy" id="159749"/>
    <lineage>
        <taxon>Eukaryota</taxon>
        <taxon>Sar</taxon>
        <taxon>Stramenopiles</taxon>
        <taxon>Ochrophyta</taxon>
        <taxon>Bacillariophyta</taxon>
        <taxon>Coscinodiscophyceae</taxon>
        <taxon>Thalassiosirophycidae</taxon>
        <taxon>Thalassiosirales</taxon>
        <taxon>Thalassiosiraceae</taxon>
        <taxon>Thalassiosira</taxon>
    </lineage>
</organism>